<evidence type="ECO:0000259" key="12">
    <source>
        <dbReference type="PROSITE" id="PS51192"/>
    </source>
</evidence>
<dbReference type="InterPro" id="IPR055180">
    <property type="entry name" value="HsdR_RecA-like_helicase_dom_2"/>
</dbReference>
<dbReference type="Gene3D" id="3.90.1570.50">
    <property type="match status" value="1"/>
</dbReference>
<dbReference type="InterPro" id="IPR004473">
    <property type="entry name" value="Restrct_endonuc_typeI_HsdR"/>
</dbReference>
<keyword evidence="10 11" id="KW-0238">DNA-binding</keyword>
<dbReference type="InterPro" id="IPR014001">
    <property type="entry name" value="Helicase_ATP-bd"/>
</dbReference>
<dbReference type="InterPro" id="IPR027417">
    <property type="entry name" value="P-loop_NTPase"/>
</dbReference>
<dbReference type="NCBIfam" id="TIGR00348">
    <property type="entry name" value="hsdR"/>
    <property type="match status" value="1"/>
</dbReference>
<dbReference type="Proteomes" id="UP000018735">
    <property type="component" value="Chromosome"/>
</dbReference>
<evidence type="ECO:0000256" key="7">
    <source>
        <dbReference type="ARBA" id="ARBA00022759"/>
    </source>
</evidence>
<sequence length="1051" mass="123690">MSKYINEGEHEFENLLVKKLTEEYGWKLGNFKLDEKDAIIKHPDEKRLINNWRDILNKLNKGQDRLNGRDLDDDEMNKIYNEFKSRTPYEINLLFNGGSINITRTDGSNVSLILFYKNDIGGGSTVYQIVRQPQFKGHNGDRGDLQLLINGIPLIHIELKDVRRGENENDKLSKAFYRIKNYYENDNFNGLFKCIQIFVTMTPNKTRYFANPGSARNFEKKFWFKWTDAQNKEITDWKEIAKEFLSIPIAHNLIAHYTIPDKGSESLKIVRPYQYHAIKKVLDKVIRVKKNGLWDKKLEDDFKSEKSCHVWHTTGSGKTLTSYKLAELIYQWNKDGSLADKVVFVADRIELVKQTLIEYKSFSPTTKTVQGTYNTDDLFKKLISSSRELIVTSIYKLSKLSNLNEFELPKKILDKRIVFVVDECHRSTFDKMFKQIRQVFNKAIFIGFTGTPILNENKKNDLTTYQIFGEEIHNYKISNAIADESVLKIDTYSVYTINYEDIISKIKRFDPNYQFPDEKKERYEKVEKFLVSNKDESPFDHQHRKVVVSDIRENWKSRSDERKFHAILTVPNIDQAIEYYKLFIQENNDDLNLNVTAIFDPNFDTTEEDDKYDYHGNKIAYESKVKNKEDAIKLILANYHKMFSSCDEIFRYLQHEGECSLDEWDKFKEDVQLRLAHKDRYKYLTSDDSKIDLVIVVNQLLTGYDSKYINTLYLDRRFSSPEQYVQAISRTNRVLNNQKQMGQVVYYRLCQSVKEDIEKAFDIYSNENIAQKIFISDIENNIAQMNEIFSEIKKVFESTNIKNFSSAPQNKSGKRKFVNEFNKLAKLYRIISLQLFNWDTWKNKDKKQLDFDQEQYLTLEQRYKEIADEVINDPDEFYVPIELSLVYKGSSSRETTINLKFLFDNKNTLTKQDAYNMLSKNITRLSVEDQEIAKVVFNKNWDDANNNLLIENTVDFWSKFEAEKNARNDAYLVQQAKSLGCSYEALKALVDKYKFIATEDINVNNNMEIEAFIKTYVNTYMQIHNILQVFAEAEMNAKILDIIARVNKKEF</sequence>
<dbReference type="InterPro" id="IPR040980">
    <property type="entry name" value="SWI2_SNF2"/>
</dbReference>
<dbReference type="HOGENOM" id="CLU_004848_2_1_14"/>
<comment type="function">
    <text evidence="11">Subunit R is required for both nuclease and ATPase activities, but not for modification.</text>
</comment>
<dbReference type="InterPro" id="IPR051268">
    <property type="entry name" value="Type-I_R_enzyme_R_subunit"/>
</dbReference>
<dbReference type="Gene3D" id="3.40.50.300">
    <property type="entry name" value="P-loop containing nucleotide triphosphate hydrolases"/>
    <property type="match status" value="2"/>
</dbReference>
<dbReference type="RefSeq" id="WP_011883508.1">
    <property type="nucleotide sequence ID" value="NC_023030.2"/>
</dbReference>
<evidence type="ECO:0000256" key="5">
    <source>
        <dbReference type="ARBA" id="ARBA00022741"/>
    </source>
</evidence>
<dbReference type="GO" id="GO:0003677">
    <property type="term" value="F:DNA binding"/>
    <property type="evidence" value="ECO:0007669"/>
    <property type="project" value="UniProtKB-KW"/>
</dbReference>
<dbReference type="KEGG" id="mgz:GCW_03825"/>
<dbReference type="PANTHER" id="PTHR30195">
    <property type="entry name" value="TYPE I SITE-SPECIFIC DEOXYRIBONUCLEASE PROTEIN SUBUNIT M AND R"/>
    <property type="match status" value="1"/>
</dbReference>
<dbReference type="GO" id="GO:0009307">
    <property type="term" value="P:DNA restriction-modification system"/>
    <property type="evidence" value="ECO:0007669"/>
    <property type="project" value="UniProtKB-KW"/>
</dbReference>
<keyword evidence="8 11" id="KW-0378">Hydrolase</keyword>
<dbReference type="EMBL" id="CP006916">
    <property type="protein sequence ID" value="AHB99934.1"/>
    <property type="molecule type" value="Genomic_DNA"/>
</dbReference>
<keyword evidence="13" id="KW-0347">Helicase</keyword>
<reference evidence="13 14" key="1">
    <citation type="journal article" date="2011" name="PLoS ONE">
        <title>Core proteome of the minimal cell: comparative proteomics of three mollicute species.</title>
        <authorList>
            <person name="Fisunov G.Y."/>
            <person name="Alexeev D.G."/>
            <person name="Bazaleev N.A."/>
            <person name="Ladygina V.G."/>
            <person name="Galyamina M.A."/>
            <person name="Kondratov I.G."/>
            <person name="Zhukova N.A."/>
            <person name="Serebryakova M.V."/>
            <person name="Demina I.A."/>
            <person name="Govorun V.M."/>
        </authorList>
    </citation>
    <scope>NUCLEOTIDE SEQUENCE [LARGE SCALE GENOMIC DNA]</scope>
    <source>
        <strain evidence="13 14">S6</strain>
    </source>
</reference>
<keyword evidence="6 11" id="KW-0680">Restriction system</keyword>
<comment type="similarity">
    <text evidence="2 11">Belongs to the HsdR family.</text>
</comment>
<dbReference type="Pfam" id="PF22679">
    <property type="entry name" value="T1R_D3-like"/>
    <property type="match status" value="1"/>
</dbReference>
<dbReference type="PROSITE" id="PS51192">
    <property type="entry name" value="HELICASE_ATP_BIND_1"/>
    <property type="match status" value="1"/>
</dbReference>
<evidence type="ECO:0000313" key="13">
    <source>
        <dbReference type="EMBL" id="AHB99934.1"/>
    </source>
</evidence>
<keyword evidence="9 11" id="KW-0067">ATP-binding</keyword>
<evidence type="ECO:0000313" key="14">
    <source>
        <dbReference type="Proteomes" id="UP000018735"/>
    </source>
</evidence>
<dbReference type="InterPro" id="IPR007409">
    <property type="entry name" value="Restrct_endonuc_type1_HsdR_N"/>
</dbReference>
<evidence type="ECO:0000256" key="2">
    <source>
        <dbReference type="ARBA" id="ARBA00008598"/>
    </source>
</evidence>
<dbReference type="eggNOG" id="COG0610">
    <property type="taxonomic scope" value="Bacteria"/>
</dbReference>
<evidence type="ECO:0000256" key="1">
    <source>
        <dbReference type="ARBA" id="ARBA00000851"/>
    </source>
</evidence>
<dbReference type="REBASE" id="74567">
    <property type="entry name" value="MgaS6ORF3810P"/>
</dbReference>
<proteinExistence type="inferred from homology"/>
<dbReference type="CDD" id="cd22332">
    <property type="entry name" value="HsdR_N"/>
    <property type="match status" value="1"/>
</dbReference>
<protein>
    <recommendedName>
        <fullName evidence="11">Type I restriction enzyme endonuclease subunit</fullName>
        <shortName evidence="11">R protein</shortName>
        <ecNumber evidence="11">3.1.21.3</ecNumber>
    </recommendedName>
</protein>
<evidence type="ECO:0000256" key="9">
    <source>
        <dbReference type="ARBA" id="ARBA00022840"/>
    </source>
</evidence>
<dbReference type="GO" id="GO:0009035">
    <property type="term" value="F:type I site-specific deoxyribonuclease activity"/>
    <property type="evidence" value="ECO:0007669"/>
    <property type="project" value="UniProtKB-EC"/>
</dbReference>
<keyword evidence="5 11" id="KW-0547">Nucleotide-binding</keyword>
<feature type="domain" description="Helicase ATP-binding" evidence="12">
    <location>
        <begin position="299"/>
        <end position="470"/>
    </location>
</feature>
<dbReference type="SUPFAM" id="SSF52540">
    <property type="entry name" value="P-loop containing nucleoside triphosphate hydrolases"/>
    <property type="match status" value="2"/>
</dbReference>
<evidence type="ECO:0000256" key="10">
    <source>
        <dbReference type="ARBA" id="ARBA00023125"/>
    </source>
</evidence>
<dbReference type="Pfam" id="PF18766">
    <property type="entry name" value="SWI2_SNF2"/>
    <property type="match status" value="1"/>
</dbReference>
<dbReference type="SMART" id="SM00487">
    <property type="entry name" value="DEXDc"/>
    <property type="match status" value="1"/>
</dbReference>
<evidence type="ECO:0000256" key="8">
    <source>
        <dbReference type="ARBA" id="ARBA00022801"/>
    </source>
</evidence>
<evidence type="ECO:0000256" key="3">
    <source>
        <dbReference type="ARBA" id="ARBA00011296"/>
    </source>
</evidence>
<evidence type="ECO:0000256" key="4">
    <source>
        <dbReference type="ARBA" id="ARBA00022722"/>
    </source>
</evidence>
<gene>
    <name evidence="13" type="primary">hsdR</name>
    <name evidence="13" type="ORF">GCW_03825</name>
</gene>
<evidence type="ECO:0000256" key="6">
    <source>
        <dbReference type="ARBA" id="ARBA00022747"/>
    </source>
</evidence>
<evidence type="ECO:0000256" key="11">
    <source>
        <dbReference type="RuleBase" id="RU364115"/>
    </source>
</evidence>
<dbReference type="GO" id="GO:0004386">
    <property type="term" value="F:helicase activity"/>
    <property type="evidence" value="ECO:0007669"/>
    <property type="project" value="UniProtKB-KW"/>
</dbReference>
<dbReference type="GO" id="GO:0005524">
    <property type="term" value="F:ATP binding"/>
    <property type="evidence" value="ECO:0007669"/>
    <property type="project" value="UniProtKB-KW"/>
</dbReference>
<dbReference type="EC" id="3.1.21.3" evidence="11"/>
<organism evidence="13 14">
    <name type="scientific">Mycoplasmoides gallisepticum S6</name>
    <dbReference type="NCBI Taxonomy" id="1006581"/>
    <lineage>
        <taxon>Bacteria</taxon>
        <taxon>Bacillati</taxon>
        <taxon>Mycoplasmatota</taxon>
        <taxon>Mycoplasmoidales</taxon>
        <taxon>Mycoplasmoidaceae</taxon>
        <taxon>Mycoplasmoides</taxon>
    </lineage>
</organism>
<accession>A0A0F6CLG2</accession>
<comment type="subunit">
    <text evidence="3 11">The type I restriction/modification system is composed of three polypeptides R, M and S.</text>
</comment>
<dbReference type="PANTHER" id="PTHR30195:SF16">
    <property type="entry name" value="TYPE I RESTRICTION ENZYME ENDONUCLEASE SUBUNIT"/>
    <property type="match status" value="1"/>
</dbReference>
<keyword evidence="4" id="KW-0540">Nuclease</keyword>
<dbReference type="AlphaFoldDB" id="A0A0F6CLG2"/>
<name>A0A0F6CLG2_MYCGL</name>
<dbReference type="Pfam" id="PF04313">
    <property type="entry name" value="HSDR_N"/>
    <property type="match status" value="1"/>
</dbReference>
<comment type="catalytic activity">
    <reaction evidence="1 11">
        <text>Endonucleolytic cleavage of DNA to give random double-stranded fragments with terminal 5'-phosphates, ATP is simultaneously hydrolyzed.</text>
        <dbReference type="EC" id="3.1.21.3"/>
    </reaction>
</comment>
<keyword evidence="7" id="KW-0255">Endonuclease</keyword>